<reference evidence="1 2" key="1">
    <citation type="submission" date="2024-06" db="EMBL/GenBank/DDBJ databases">
        <title>Genomic Encyclopedia of Type Strains, Phase IV (KMG-IV): sequencing the most valuable type-strain genomes for metagenomic binning, comparative biology and taxonomic classification.</title>
        <authorList>
            <person name="Goeker M."/>
        </authorList>
    </citation>
    <scope>NUCLEOTIDE SEQUENCE [LARGE SCALE GENOMIC DNA]</scope>
    <source>
        <strain evidence="1 2">DSM 29288</strain>
    </source>
</reference>
<dbReference type="Proteomes" id="UP001549077">
    <property type="component" value="Unassembled WGS sequence"/>
</dbReference>
<comment type="caution">
    <text evidence="1">The sequence shown here is derived from an EMBL/GenBank/DDBJ whole genome shotgun (WGS) entry which is preliminary data.</text>
</comment>
<gene>
    <name evidence="1" type="ORF">ABID08_002753</name>
</gene>
<organism evidence="1 2">
    <name type="scientific">Rhizobium binae</name>
    <dbReference type="NCBI Taxonomy" id="1138190"/>
    <lineage>
        <taxon>Bacteria</taxon>
        <taxon>Pseudomonadati</taxon>
        <taxon>Pseudomonadota</taxon>
        <taxon>Alphaproteobacteria</taxon>
        <taxon>Hyphomicrobiales</taxon>
        <taxon>Rhizobiaceae</taxon>
        <taxon>Rhizobium/Agrobacterium group</taxon>
        <taxon>Rhizobium</taxon>
    </lineage>
</organism>
<protein>
    <submittedName>
        <fullName evidence="1">Uncharacterized protein</fullName>
    </submittedName>
</protein>
<sequence>MDSHNLASTPLLRRRDTDFATLAAGIAAMLGLRPKLCLIHT</sequence>
<proteinExistence type="predicted"/>
<dbReference type="RefSeq" id="WP_281410841.1">
    <property type="nucleotide sequence ID" value="NZ_CP071606.1"/>
</dbReference>
<evidence type="ECO:0000313" key="1">
    <source>
        <dbReference type="EMBL" id="MET3755382.1"/>
    </source>
</evidence>
<dbReference type="EMBL" id="JBEPMY010000006">
    <property type="protein sequence ID" value="MET3755382.1"/>
    <property type="molecule type" value="Genomic_DNA"/>
</dbReference>
<name>A0ABV2MJ80_9HYPH</name>
<accession>A0ABV2MJ80</accession>
<keyword evidence="2" id="KW-1185">Reference proteome</keyword>
<dbReference type="GeneID" id="91153233"/>
<evidence type="ECO:0000313" key="2">
    <source>
        <dbReference type="Proteomes" id="UP001549077"/>
    </source>
</evidence>